<evidence type="ECO:0000256" key="3">
    <source>
        <dbReference type="ARBA" id="ARBA00022692"/>
    </source>
</evidence>
<sequence length="955" mass="106700">MYSGVHQRKAIQLTHRLLNLARANQPAHVSTIQPFFVKSASSPCKLSARGSRAAALQPSLRPAALDPAPLPTPLPGDRGGDKPCSTSANGATYGTEVKFSALERDLDEEGFLKEACATSRKSWESNAGIAKVVSMLEEMQTAHAKQAEMLDVRLAFIEYQLRQLTGDGHTLSRAKDKEACETRKSAREPIKRKEKERRDSVTMGGKASKAQSTSALAGSVNFRMMNTVVQQLNMSGAHYALKNHHRRSQRLLGVVCRKHPVLHPNGAICFRWRAFQFPLLVTLFIFIPFRIGYPEYFKPMEAMWIAFEVMMACAFLVDIILTFFTAVYTDGRTSLEMNPAAIAAKYLGGRFWLDLLSVVPFAILTNADEDGWSRLTVRSIQVLRLLKLKQLLSELHSSQRLLNNVDPAAILLMELVLLLLLLWHWISCIWWCLVTTDEAYGTEIDPTIYLFLQTRPPYAVSMHWGISVSVGLGAPIQSRSAGQAVFESFVSCLGIAMQSYFFGTVASAVNTIDISAREMQRKLGQVRYYMRSKHVPFFVRDRVLSYYDYIFRSTRPEEEAHLLQELPSSLRIELAIVTNRPFVSRVEVFRKVEAGAVALLSLLMTHITFVPHTNVVVQGDANSTLFVVRSGELKVFVATTEDDSEDKLPSWVDVARAAVVHFKDSSNKHKDLTQTVRLTLRPELAAVPGPSKAVLPHMCRSASFAEASWARMPNACSMLKFKKKPNHLQDLIEESSNNSSILFDSRAIRTPDLLQRRWRWAIKTVIEINKIRRKILAMDEAETLDKRIHAGEFDLSELGVEVARITEGMAFGEQSFLAGGGTPSMATVRTISYCQLLTLAPEDLTVVMGMYPSVSKVLEQYREEKLAEYEEKNHQRCNTIPRRISAPRISMFAQHRKASAVATAPADEGSESSNRRSSNRDSDPAKDQRCSVPKGNLLSRQKVLGKQGSDGSVSA</sequence>
<gene>
    <name evidence="10" type="ORF">AB1Y20_005278</name>
</gene>
<dbReference type="InterPro" id="IPR005821">
    <property type="entry name" value="Ion_trans_dom"/>
</dbReference>
<evidence type="ECO:0000256" key="1">
    <source>
        <dbReference type="ARBA" id="ARBA00004141"/>
    </source>
</evidence>
<feature type="transmembrane region" description="Helical" evidence="8">
    <location>
        <begin position="305"/>
        <end position="328"/>
    </location>
</feature>
<evidence type="ECO:0000256" key="5">
    <source>
        <dbReference type="ARBA" id="ARBA00023065"/>
    </source>
</evidence>
<evidence type="ECO:0000259" key="9">
    <source>
        <dbReference type="PROSITE" id="PS50042"/>
    </source>
</evidence>
<keyword evidence="4 8" id="KW-1133">Transmembrane helix</keyword>
<keyword evidence="2" id="KW-0813">Transport</keyword>
<dbReference type="SUPFAM" id="SSF81324">
    <property type="entry name" value="Voltage-gated potassium channels"/>
    <property type="match status" value="1"/>
</dbReference>
<feature type="domain" description="Cyclic nucleotide-binding" evidence="9">
    <location>
        <begin position="588"/>
        <end position="643"/>
    </location>
</feature>
<comment type="subcellular location">
    <subcellularLocation>
        <location evidence="1">Membrane</location>
        <topology evidence="1">Multi-pass membrane protein</topology>
    </subcellularLocation>
</comment>
<evidence type="ECO:0000256" key="7">
    <source>
        <dbReference type="SAM" id="MobiDB-lite"/>
    </source>
</evidence>
<dbReference type="PANTHER" id="PTHR10217:SF435">
    <property type="entry name" value="POTASSIUM VOLTAGE-GATED CHANNEL PROTEIN EAG"/>
    <property type="match status" value="1"/>
</dbReference>
<dbReference type="GO" id="GO:0005249">
    <property type="term" value="F:voltage-gated potassium channel activity"/>
    <property type="evidence" value="ECO:0007669"/>
    <property type="project" value="TreeGrafter"/>
</dbReference>
<dbReference type="EMBL" id="JBGBPQ010000013">
    <property type="protein sequence ID" value="KAL1512003.1"/>
    <property type="molecule type" value="Genomic_DNA"/>
</dbReference>
<keyword evidence="5" id="KW-0406">Ion transport</keyword>
<keyword evidence="3 8" id="KW-0812">Transmembrane</keyword>
<proteinExistence type="predicted"/>
<evidence type="ECO:0000256" key="8">
    <source>
        <dbReference type="SAM" id="Phobius"/>
    </source>
</evidence>
<dbReference type="InterPro" id="IPR050818">
    <property type="entry name" value="KCNH_animal-type"/>
</dbReference>
<comment type="caution">
    <text evidence="10">The sequence shown here is derived from an EMBL/GenBank/DDBJ whole genome shotgun (WGS) entry which is preliminary data.</text>
</comment>
<feature type="transmembrane region" description="Helical" evidence="8">
    <location>
        <begin position="408"/>
        <end position="426"/>
    </location>
</feature>
<keyword evidence="6 8" id="KW-0472">Membrane</keyword>
<dbReference type="Gene3D" id="1.10.287.70">
    <property type="match status" value="1"/>
</dbReference>
<feature type="region of interest" description="Disordered" evidence="7">
    <location>
        <begin position="55"/>
        <end position="89"/>
    </location>
</feature>
<evidence type="ECO:0000256" key="4">
    <source>
        <dbReference type="ARBA" id="ARBA00022989"/>
    </source>
</evidence>
<evidence type="ECO:0000313" key="11">
    <source>
        <dbReference type="Proteomes" id="UP001515480"/>
    </source>
</evidence>
<evidence type="ECO:0000313" key="10">
    <source>
        <dbReference type="EMBL" id="KAL1512003.1"/>
    </source>
</evidence>
<evidence type="ECO:0000256" key="6">
    <source>
        <dbReference type="ARBA" id="ARBA00023136"/>
    </source>
</evidence>
<feature type="region of interest" description="Disordered" evidence="7">
    <location>
        <begin position="896"/>
        <end position="955"/>
    </location>
</feature>
<feature type="compositionally biased region" description="Low complexity" evidence="7">
    <location>
        <begin position="58"/>
        <end position="67"/>
    </location>
</feature>
<feature type="domain" description="Cyclic nucleotide-binding" evidence="9">
    <location>
        <begin position="788"/>
        <end position="865"/>
    </location>
</feature>
<dbReference type="Gene3D" id="1.10.287.630">
    <property type="entry name" value="Helix hairpin bin"/>
    <property type="match status" value="1"/>
</dbReference>
<dbReference type="GO" id="GO:0005886">
    <property type="term" value="C:plasma membrane"/>
    <property type="evidence" value="ECO:0007669"/>
    <property type="project" value="TreeGrafter"/>
</dbReference>
<dbReference type="PROSITE" id="PS50042">
    <property type="entry name" value="CNMP_BINDING_3"/>
    <property type="match status" value="2"/>
</dbReference>
<feature type="region of interest" description="Disordered" evidence="7">
    <location>
        <begin position="175"/>
        <end position="212"/>
    </location>
</feature>
<dbReference type="Gene3D" id="2.60.120.10">
    <property type="entry name" value="Jelly Rolls"/>
    <property type="match status" value="2"/>
</dbReference>
<keyword evidence="11" id="KW-1185">Reference proteome</keyword>
<feature type="compositionally biased region" description="Basic and acidic residues" evidence="7">
    <location>
        <begin position="918"/>
        <end position="929"/>
    </location>
</feature>
<organism evidence="10 11">
    <name type="scientific">Prymnesium parvum</name>
    <name type="common">Toxic golden alga</name>
    <dbReference type="NCBI Taxonomy" id="97485"/>
    <lineage>
        <taxon>Eukaryota</taxon>
        <taxon>Haptista</taxon>
        <taxon>Haptophyta</taxon>
        <taxon>Prymnesiophyceae</taxon>
        <taxon>Prymnesiales</taxon>
        <taxon>Prymnesiaceae</taxon>
        <taxon>Prymnesium</taxon>
    </lineage>
</organism>
<accession>A0AB34J5T0</accession>
<dbReference type="PANTHER" id="PTHR10217">
    <property type="entry name" value="VOLTAGE AND LIGAND GATED POTASSIUM CHANNEL"/>
    <property type="match status" value="1"/>
</dbReference>
<dbReference type="InterPro" id="IPR014710">
    <property type="entry name" value="RmlC-like_jellyroll"/>
</dbReference>
<dbReference type="InterPro" id="IPR000595">
    <property type="entry name" value="cNMP-bd_dom"/>
</dbReference>
<feature type="transmembrane region" description="Helical" evidence="8">
    <location>
        <begin position="274"/>
        <end position="293"/>
    </location>
</feature>
<feature type="compositionally biased region" description="Basic and acidic residues" evidence="7">
    <location>
        <begin position="175"/>
        <end position="200"/>
    </location>
</feature>
<dbReference type="AlphaFoldDB" id="A0AB34J5T0"/>
<reference evidence="10 11" key="1">
    <citation type="journal article" date="2024" name="Science">
        <title>Giant polyketide synthase enzymes in the biosynthesis of giant marine polyether toxins.</title>
        <authorList>
            <person name="Fallon T.R."/>
            <person name="Shende V.V."/>
            <person name="Wierzbicki I.H."/>
            <person name="Pendleton A.L."/>
            <person name="Watervoot N.F."/>
            <person name="Auber R.P."/>
            <person name="Gonzalez D.J."/>
            <person name="Wisecaver J.H."/>
            <person name="Moore B.S."/>
        </authorList>
    </citation>
    <scope>NUCLEOTIDE SEQUENCE [LARGE SCALE GENOMIC DNA]</scope>
    <source>
        <strain evidence="10 11">12B1</strain>
    </source>
</reference>
<dbReference type="GO" id="GO:0042391">
    <property type="term" value="P:regulation of membrane potential"/>
    <property type="evidence" value="ECO:0007669"/>
    <property type="project" value="TreeGrafter"/>
</dbReference>
<name>A0AB34J5T0_PRYPA</name>
<dbReference type="SUPFAM" id="SSF51206">
    <property type="entry name" value="cAMP-binding domain-like"/>
    <property type="match status" value="1"/>
</dbReference>
<dbReference type="InterPro" id="IPR018490">
    <property type="entry name" value="cNMP-bd_dom_sf"/>
</dbReference>
<protein>
    <recommendedName>
        <fullName evidence="9">Cyclic nucleotide-binding domain-containing protein</fullName>
    </recommendedName>
</protein>
<evidence type="ECO:0000256" key="2">
    <source>
        <dbReference type="ARBA" id="ARBA00022448"/>
    </source>
</evidence>
<dbReference type="Pfam" id="PF00520">
    <property type="entry name" value="Ion_trans"/>
    <property type="match status" value="1"/>
</dbReference>
<dbReference type="Proteomes" id="UP001515480">
    <property type="component" value="Unassembled WGS sequence"/>
</dbReference>